<dbReference type="Proteomes" id="UP000789901">
    <property type="component" value="Unassembled WGS sequence"/>
</dbReference>
<accession>A0ABN7VEN3</accession>
<evidence type="ECO:0000313" key="1">
    <source>
        <dbReference type="EMBL" id="CAG8762476.1"/>
    </source>
</evidence>
<feature type="non-terminal residue" evidence="1">
    <location>
        <position position="1"/>
    </location>
</feature>
<evidence type="ECO:0000313" key="2">
    <source>
        <dbReference type="Proteomes" id="UP000789901"/>
    </source>
</evidence>
<dbReference type="EMBL" id="CAJVQB010013494">
    <property type="protein sequence ID" value="CAG8762476.1"/>
    <property type="molecule type" value="Genomic_DNA"/>
</dbReference>
<gene>
    <name evidence="1" type="ORF">GMARGA_LOCUS17641</name>
</gene>
<protein>
    <submittedName>
        <fullName evidence="1">26023_t:CDS:1</fullName>
    </submittedName>
</protein>
<reference evidence="1 2" key="1">
    <citation type="submission" date="2021-06" db="EMBL/GenBank/DDBJ databases">
        <authorList>
            <person name="Kallberg Y."/>
            <person name="Tangrot J."/>
            <person name="Rosling A."/>
        </authorList>
    </citation>
    <scope>NUCLEOTIDE SEQUENCE [LARGE SCALE GENOMIC DNA]</scope>
    <source>
        <strain evidence="1 2">120-4 pot B 10/14</strain>
    </source>
</reference>
<comment type="caution">
    <text evidence="1">The sequence shown here is derived from an EMBL/GenBank/DDBJ whole genome shotgun (WGS) entry which is preliminary data.</text>
</comment>
<sequence>HVTQIKKEMFLDQNAALPIYNNQESILPNDKKNEITDLLNEDSFQNKNDWQRQVDKWNEMIKEEQAQKDEEVYNFDLDIDNIDHLAINNAAK</sequence>
<name>A0ABN7VEN3_GIGMA</name>
<keyword evidence="2" id="KW-1185">Reference proteome</keyword>
<organism evidence="1 2">
    <name type="scientific">Gigaspora margarita</name>
    <dbReference type="NCBI Taxonomy" id="4874"/>
    <lineage>
        <taxon>Eukaryota</taxon>
        <taxon>Fungi</taxon>
        <taxon>Fungi incertae sedis</taxon>
        <taxon>Mucoromycota</taxon>
        <taxon>Glomeromycotina</taxon>
        <taxon>Glomeromycetes</taxon>
        <taxon>Diversisporales</taxon>
        <taxon>Gigasporaceae</taxon>
        <taxon>Gigaspora</taxon>
    </lineage>
</organism>
<proteinExistence type="predicted"/>